<organism evidence="6 7">
    <name type="scientific">Clostridium boliviensis</name>
    <dbReference type="NCBI Taxonomy" id="318465"/>
    <lineage>
        <taxon>Bacteria</taxon>
        <taxon>Bacillati</taxon>
        <taxon>Bacillota</taxon>
        <taxon>Clostridia</taxon>
        <taxon>Eubacteriales</taxon>
        <taxon>Clostridiaceae</taxon>
        <taxon>Clostridium</taxon>
    </lineage>
</organism>
<feature type="domain" description="HTH lysR-type" evidence="5">
    <location>
        <begin position="8"/>
        <end position="65"/>
    </location>
</feature>
<evidence type="ECO:0000256" key="1">
    <source>
        <dbReference type="ARBA" id="ARBA00009437"/>
    </source>
</evidence>
<keyword evidence="3" id="KW-0238">DNA-binding</keyword>
<evidence type="ECO:0000256" key="3">
    <source>
        <dbReference type="ARBA" id="ARBA00023125"/>
    </source>
</evidence>
<gene>
    <name evidence="6" type="ORF">RZO55_25130</name>
</gene>
<evidence type="ECO:0000313" key="6">
    <source>
        <dbReference type="EMBL" id="MDW2800859.1"/>
    </source>
</evidence>
<dbReference type="InterPro" id="IPR036388">
    <property type="entry name" value="WH-like_DNA-bd_sf"/>
</dbReference>
<evidence type="ECO:0000256" key="4">
    <source>
        <dbReference type="ARBA" id="ARBA00023163"/>
    </source>
</evidence>
<keyword evidence="4" id="KW-0804">Transcription</keyword>
<dbReference type="SUPFAM" id="SSF53850">
    <property type="entry name" value="Periplasmic binding protein-like II"/>
    <property type="match status" value="1"/>
</dbReference>
<reference evidence="6 7" key="1">
    <citation type="submission" date="2023-10" db="EMBL/GenBank/DDBJ databases">
        <title>A novel Glycoside Hydrolase 43-Like Enzyme from Clostrdium boliviensis is an Endo-xylanase, and a Candidate for Xylooligosaccharides Production from Different Xylan Substrates.</title>
        <authorList>
            <person name="Alvarez M.T."/>
            <person name="Rocabado-Villegas L.R."/>
            <person name="Salas-Veizaga D.M."/>
            <person name="Linares-Pasten J.A."/>
            <person name="Gudmundsdottir E.E."/>
            <person name="Hreggvidsson G.O."/>
            <person name="Adlercreutz P."/>
            <person name="Nordberg Karlsson E."/>
        </authorList>
    </citation>
    <scope>NUCLEOTIDE SEQUENCE [LARGE SCALE GENOMIC DNA]</scope>
    <source>
        <strain evidence="6 7">E-1</strain>
    </source>
</reference>
<dbReference type="InterPro" id="IPR036390">
    <property type="entry name" value="WH_DNA-bd_sf"/>
</dbReference>
<comment type="caution">
    <text evidence="6">The sequence shown here is derived from an EMBL/GenBank/DDBJ whole genome shotgun (WGS) entry which is preliminary data.</text>
</comment>
<keyword evidence="7" id="KW-1185">Reference proteome</keyword>
<dbReference type="CDD" id="cd05466">
    <property type="entry name" value="PBP2_LTTR_substrate"/>
    <property type="match status" value="1"/>
</dbReference>
<dbReference type="SUPFAM" id="SSF46785">
    <property type="entry name" value="Winged helix' DNA-binding domain"/>
    <property type="match status" value="1"/>
</dbReference>
<dbReference type="PROSITE" id="PS50931">
    <property type="entry name" value="HTH_LYSR"/>
    <property type="match status" value="1"/>
</dbReference>
<dbReference type="Pfam" id="PF03466">
    <property type="entry name" value="LysR_substrate"/>
    <property type="match status" value="1"/>
</dbReference>
<dbReference type="Gene3D" id="1.10.10.10">
    <property type="entry name" value="Winged helix-like DNA-binding domain superfamily/Winged helix DNA-binding domain"/>
    <property type="match status" value="1"/>
</dbReference>
<comment type="similarity">
    <text evidence="1">Belongs to the LysR transcriptional regulatory family.</text>
</comment>
<dbReference type="InterPro" id="IPR005119">
    <property type="entry name" value="LysR_subst-bd"/>
</dbReference>
<dbReference type="EMBL" id="JAWONS010000329">
    <property type="protein sequence ID" value="MDW2800859.1"/>
    <property type="molecule type" value="Genomic_DNA"/>
</dbReference>
<dbReference type="Pfam" id="PF00126">
    <property type="entry name" value="HTH_1"/>
    <property type="match status" value="1"/>
</dbReference>
<dbReference type="Proteomes" id="UP001276854">
    <property type="component" value="Unassembled WGS sequence"/>
</dbReference>
<proteinExistence type="inferred from homology"/>
<evidence type="ECO:0000256" key="2">
    <source>
        <dbReference type="ARBA" id="ARBA00023015"/>
    </source>
</evidence>
<sequence>MDRGELRISLYRLEYFVSVAKLKSFTKAARECHIAQSAISQQINLLEKELGNELFYRDSHKVELTAAGQVYYEDAKAIMERNALSVEKMKRIARGEKGTLTIGICGYEEERIFIDRIRRFHKAKPDIQLLFLPVNYEGYEEGLTSRRYDLMFSWPYDFVNHAEIGYSKLLESETGILLSREHYLAEKKNITIEELSMQTHILISPLENTRLYDHYLHFFRQADYPEHIIRVQNASVIRMMVEMNQGISVVPRLGLQLNRELVLKETPVPDHKIETGLIYLKENQKPCLKNFLDYINISK</sequence>
<dbReference type="InterPro" id="IPR000847">
    <property type="entry name" value="LysR_HTH_N"/>
</dbReference>
<dbReference type="PANTHER" id="PTHR30346:SF0">
    <property type="entry name" value="HCA OPERON TRANSCRIPTIONAL ACTIVATOR HCAR"/>
    <property type="match status" value="1"/>
</dbReference>
<protein>
    <submittedName>
        <fullName evidence="6">LysR family transcriptional regulator</fullName>
    </submittedName>
</protein>
<dbReference type="Gene3D" id="3.40.190.10">
    <property type="entry name" value="Periplasmic binding protein-like II"/>
    <property type="match status" value="2"/>
</dbReference>
<dbReference type="PRINTS" id="PR00039">
    <property type="entry name" value="HTHLYSR"/>
</dbReference>
<dbReference type="PANTHER" id="PTHR30346">
    <property type="entry name" value="TRANSCRIPTIONAL DUAL REGULATOR HCAR-RELATED"/>
    <property type="match status" value="1"/>
</dbReference>
<keyword evidence="2" id="KW-0805">Transcription regulation</keyword>
<accession>A0ABU4GT84</accession>
<evidence type="ECO:0000259" key="5">
    <source>
        <dbReference type="PROSITE" id="PS50931"/>
    </source>
</evidence>
<name>A0ABU4GT84_9CLOT</name>
<evidence type="ECO:0000313" key="7">
    <source>
        <dbReference type="Proteomes" id="UP001276854"/>
    </source>
</evidence>